<feature type="compositionally biased region" description="Low complexity" evidence="6">
    <location>
        <begin position="445"/>
        <end position="455"/>
    </location>
</feature>
<organism evidence="8 9">
    <name type="scientific">Acipenser oxyrinchus oxyrinchus</name>
    <dbReference type="NCBI Taxonomy" id="40147"/>
    <lineage>
        <taxon>Eukaryota</taxon>
        <taxon>Metazoa</taxon>
        <taxon>Chordata</taxon>
        <taxon>Craniata</taxon>
        <taxon>Vertebrata</taxon>
        <taxon>Euteleostomi</taxon>
        <taxon>Actinopterygii</taxon>
        <taxon>Chondrostei</taxon>
        <taxon>Acipenseriformes</taxon>
        <taxon>Acipenseridae</taxon>
        <taxon>Acipenser</taxon>
    </lineage>
</organism>
<feature type="coiled-coil region" evidence="5">
    <location>
        <begin position="320"/>
        <end position="373"/>
    </location>
</feature>
<feature type="coiled-coil region" evidence="5">
    <location>
        <begin position="80"/>
        <end position="171"/>
    </location>
</feature>
<evidence type="ECO:0000256" key="6">
    <source>
        <dbReference type="SAM" id="MobiDB-lite"/>
    </source>
</evidence>
<evidence type="ECO:0000256" key="5">
    <source>
        <dbReference type="SAM" id="Coils"/>
    </source>
</evidence>
<dbReference type="EMBL" id="JAGXEW010000028">
    <property type="protein sequence ID" value="KAK1155958.1"/>
    <property type="molecule type" value="Genomic_DNA"/>
</dbReference>
<protein>
    <recommendedName>
        <fullName evidence="2">BICD family-like cargo adapter 2</fullName>
    </recommendedName>
    <alternativeName>
        <fullName evidence="3">Bicaudal D-related protein 2</fullName>
    </alternativeName>
    <alternativeName>
        <fullName evidence="4">Coiled-coil domain-containing protein 64B</fullName>
    </alternativeName>
</protein>
<comment type="caution">
    <text evidence="8">The sequence shown here is derived from an EMBL/GenBank/DDBJ whole genome shotgun (WGS) entry which is preliminary data.</text>
</comment>
<reference evidence="8" key="1">
    <citation type="submission" date="2022-02" db="EMBL/GenBank/DDBJ databases">
        <title>Atlantic sturgeon de novo genome assembly.</title>
        <authorList>
            <person name="Stock M."/>
            <person name="Klopp C."/>
            <person name="Guiguen Y."/>
            <person name="Cabau C."/>
            <person name="Parinello H."/>
            <person name="Santidrian Yebra-Pimentel E."/>
            <person name="Kuhl H."/>
            <person name="Dirks R.P."/>
            <person name="Guessner J."/>
            <person name="Wuertz S."/>
            <person name="Du K."/>
            <person name="Schartl M."/>
        </authorList>
    </citation>
    <scope>NUCLEOTIDE SEQUENCE</scope>
    <source>
        <strain evidence="8">STURGEONOMICS-FGT-2020</strain>
        <tissue evidence="8">Whole blood</tissue>
    </source>
</reference>
<keyword evidence="1 5" id="KW-0175">Coiled coil</keyword>
<accession>A0AAD8FU55</accession>
<name>A0AAD8FU55_ACIOX</name>
<feature type="coiled-coil region" evidence="5">
    <location>
        <begin position="200"/>
        <end position="267"/>
    </location>
</feature>
<gene>
    <name evidence="8" type="primary">bicdl2</name>
    <name evidence="8" type="ORF">AOXY_G26026</name>
    <name evidence="7" type="ORF">AOXY_G30023</name>
</gene>
<evidence type="ECO:0000313" key="7">
    <source>
        <dbReference type="EMBL" id="KAK1153500.1"/>
    </source>
</evidence>
<dbReference type="Proteomes" id="UP001230051">
    <property type="component" value="Unassembled WGS sequence"/>
</dbReference>
<dbReference type="GO" id="GO:0047496">
    <property type="term" value="P:vesicle transport along microtubule"/>
    <property type="evidence" value="ECO:0007669"/>
    <property type="project" value="TreeGrafter"/>
</dbReference>
<evidence type="ECO:0000313" key="8">
    <source>
        <dbReference type="EMBL" id="KAK1155958.1"/>
    </source>
</evidence>
<evidence type="ECO:0000256" key="4">
    <source>
        <dbReference type="ARBA" id="ARBA00043196"/>
    </source>
</evidence>
<dbReference type="GO" id="GO:0055107">
    <property type="term" value="P:Golgi to secretory granule transport"/>
    <property type="evidence" value="ECO:0007669"/>
    <property type="project" value="TreeGrafter"/>
</dbReference>
<feature type="region of interest" description="Disordered" evidence="6">
    <location>
        <begin position="1"/>
        <end position="58"/>
    </location>
</feature>
<keyword evidence="9" id="KW-1185">Reference proteome</keyword>
<feature type="compositionally biased region" description="Low complexity" evidence="6">
    <location>
        <begin position="26"/>
        <end position="40"/>
    </location>
</feature>
<sequence length="455" mass="53293">MASLSWRNPDPARVRRLASQSRRDSLSSPSLEEPFFPFPSQRRESMGSPLPPPLEHTSSELLERDLILAAELGQALLERNEELGAKLEERDREIELLKQQCYDMKLKQDSVDLEWSQHRVDLESDLGLARAQLEQWQNQDRERRRVEGEELKELSNHNQRLVEQLSEAVRVQHELMSELRTLREEFEERDMKNSIRTARIEGLQAENVLLLQRKSEAEKQMKSLQEENERLRSISEALREKVLEQQEREEEKERELLQGRADLFEQRSLNHSLQTRIRDRGEEVSFTEPGSFTPSIQSELEQAQRAAVSQEMWTQKVEETQRLENELQCQGAELESLRAAVQRLKQQADQTDKSSLEAELDRVRSERDSLSLQLFNTIQHKVALAQEVEDWQEDMRVVITQQVRVQSEDEREKERKASVKRKDRFQFNRRSFRGSGEGSEGGSKEGFFSSLFKQN</sequence>
<dbReference type="InterPro" id="IPR051149">
    <property type="entry name" value="Spindly/BICDR_Dynein_Adapter"/>
</dbReference>
<evidence type="ECO:0000256" key="3">
    <source>
        <dbReference type="ARBA" id="ARBA00041790"/>
    </source>
</evidence>
<dbReference type="PANTHER" id="PTHR32123:SF11">
    <property type="entry name" value="BICD FAMILY-LIKE CARGO ADAPTER 2-RELATED"/>
    <property type="match status" value="1"/>
</dbReference>
<evidence type="ECO:0000256" key="2">
    <source>
        <dbReference type="ARBA" id="ARBA00040983"/>
    </source>
</evidence>
<dbReference type="PANTHER" id="PTHR32123">
    <property type="entry name" value="BICD FAMILY-LIKE CARGO ADAPTER"/>
    <property type="match status" value="1"/>
</dbReference>
<feature type="region of interest" description="Disordered" evidence="6">
    <location>
        <begin position="430"/>
        <end position="455"/>
    </location>
</feature>
<proteinExistence type="predicted"/>
<evidence type="ECO:0000313" key="9">
    <source>
        <dbReference type="Proteomes" id="UP001230051"/>
    </source>
</evidence>
<evidence type="ECO:0000256" key="1">
    <source>
        <dbReference type="ARBA" id="ARBA00023054"/>
    </source>
</evidence>
<dbReference type="EMBL" id="JAGXEW010000041">
    <property type="protein sequence ID" value="KAK1153500.1"/>
    <property type="molecule type" value="Genomic_DNA"/>
</dbReference>
<dbReference type="AlphaFoldDB" id="A0AAD8FU55"/>